<accession>A0A1I5QSA6</accession>
<dbReference type="Gene3D" id="3.40.50.300">
    <property type="entry name" value="P-loop containing nucleotide triphosphate hydrolases"/>
    <property type="match status" value="1"/>
</dbReference>
<evidence type="ECO:0000313" key="1">
    <source>
        <dbReference type="EMBL" id="SFP49103.1"/>
    </source>
</evidence>
<dbReference type="Proteomes" id="UP000199356">
    <property type="component" value="Unassembled WGS sequence"/>
</dbReference>
<dbReference type="InterPro" id="IPR027417">
    <property type="entry name" value="P-loop_NTPase"/>
</dbReference>
<dbReference type="AlphaFoldDB" id="A0A1I5QSA6"/>
<dbReference type="PANTHER" id="PTHR36451:SF1">
    <property type="entry name" value="OMEGA-HYDROXY-BETA-DIHYDROMENAQUINONE-9 SULFOTRANSFERASE STF3"/>
    <property type="match status" value="1"/>
</dbReference>
<sequence>MASGFPWHRVFHPLCGADPLTLAELVVRRGPPSWRGMPAYGVALATALARVPFTLADRVVARRREVRPPVFIVGHPRSGTTHLHNIMAASGAFGTVPPVTATLPWESRTMAPLIRPFIDPFLPETRLIDSVELSPDAPTEDEVGLANLGGLSYFHAIYFPSRFARDYRDGLLGEGPERRVAARRRAIRRYVGAMAGQCGEPLLLKNPAYTATPEMLLELFPGARIVHIRRDPRDVFASTRRMLRRVLGELALQDIGGVDVEAAILETYPRVMARWDAARERVPAAQVAEVAFEEVVEAPEAVLTRLWEALDLPGGAAEMERMRAYLDSVSGYRPSENRLSGEETALLARVWPRQMAGYGAAAGE</sequence>
<dbReference type="SUPFAM" id="SSF52540">
    <property type="entry name" value="P-loop containing nucleoside triphosphate hydrolases"/>
    <property type="match status" value="1"/>
</dbReference>
<dbReference type="PANTHER" id="PTHR36451">
    <property type="entry name" value="PAPS-DEPENDENT SULFOTRANSFERASE STF3"/>
    <property type="match status" value="1"/>
</dbReference>
<keyword evidence="1" id="KW-0808">Transferase</keyword>
<dbReference type="STRING" id="441119.SAMN04488047_10784"/>
<gene>
    <name evidence="1" type="ORF">SAMN04488047_10784</name>
</gene>
<proteinExistence type="predicted"/>
<dbReference type="EMBL" id="FOXA01000007">
    <property type="protein sequence ID" value="SFP49103.1"/>
    <property type="molecule type" value="Genomic_DNA"/>
</dbReference>
<dbReference type="InterPro" id="IPR052736">
    <property type="entry name" value="Stf3_sulfotransferase"/>
</dbReference>
<name>A0A1I5QSA6_9RHOB</name>
<protein>
    <submittedName>
        <fullName evidence="1">Sulfotransferase family protein</fullName>
    </submittedName>
</protein>
<evidence type="ECO:0000313" key="2">
    <source>
        <dbReference type="Proteomes" id="UP000199356"/>
    </source>
</evidence>
<reference evidence="1 2" key="1">
    <citation type="submission" date="2016-10" db="EMBL/GenBank/DDBJ databases">
        <authorList>
            <person name="de Groot N.N."/>
        </authorList>
    </citation>
    <scope>NUCLEOTIDE SEQUENCE [LARGE SCALE GENOMIC DNA]</scope>
    <source>
        <strain evidence="1 2">DSM 19547</strain>
    </source>
</reference>
<dbReference type="OrthoDB" id="9800698at2"/>
<dbReference type="Pfam" id="PF13469">
    <property type="entry name" value="Sulfotransfer_3"/>
    <property type="match status" value="1"/>
</dbReference>
<organism evidence="1 2">
    <name type="scientific">Tranquillimonas alkanivorans</name>
    <dbReference type="NCBI Taxonomy" id="441119"/>
    <lineage>
        <taxon>Bacteria</taxon>
        <taxon>Pseudomonadati</taxon>
        <taxon>Pseudomonadota</taxon>
        <taxon>Alphaproteobacteria</taxon>
        <taxon>Rhodobacterales</taxon>
        <taxon>Roseobacteraceae</taxon>
        <taxon>Tranquillimonas</taxon>
    </lineage>
</organism>
<dbReference type="GO" id="GO:0016740">
    <property type="term" value="F:transferase activity"/>
    <property type="evidence" value="ECO:0007669"/>
    <property type="project" value="UniProtKB-KW"/>
</dbReference>
<dbReference type="RefSeq" id="WP_093421349.1">
    <property type="nucleotide sequence ID" value="NZ_FOXA01000007.1"/>
</dbReference>
<keyword evidence="2" id="KW-1185">Reference proteome</keyword>